<evidence type="ECO:0000313" key="9">
    <source>
        <dbReference type="Proteomes" id="UP000288859"/>
    </source>
</evidence>
<dbReference type="GO" id="GO:0003677">
    <property type="term" value="F:DNA binding"/>
    <property type="evidence" value="ECO:0007669"/>
    <property type="project" value="UniProtKB-KW"/>
</dbReference>
<keyword evidence="4" id="KW-0238">DNA-binding</keyword>
<accession>A0A438N9E4</accession>
<gene>
    <name evidence="8" type="ORF">B0A52_03574</name>
</gene>
<comment type="caution">
    <text evidence="8">The sequence shown here is derived from an EMBL/GenBank/DDBJ whole genome shotgun (WGS) entry which is preliminary data.</text>
</comment>
<dbReference type="GO" id="GO:0008270">
    <property type="term" value="F:zinc ion binding"/>
    <property type="evidence" value="ECO:0007669"/>
    <property type="project" value="InterPro"/>
</dbReference>
<protein>
    <recommendedName>
        <fullName evidence="7">Zn(2)-C6 fungal-type domain-containing protein</fullName>
    </recommendedName>
</protein>
<sequence length="596" mass="67219">MKGTGPMTVDTPGSKRIRVLGQKQSKYGCRTCKQRKIKCDESLPTCQRCSRSGRTCGGYERVSRSRVVHHQALVKPVGSPPWTPPWYRPEQQHMVDLTLALFSLDPHRVYNRTSIEFSSILLPQLVATRPYVNAAAGVLGAAYDKCILRQAHHEDQPLITRLSLNALRQIQDELQRPEPEMVPLMLTAMLLAGAESIQHKHQDALCHILGAFTINNLQSDSSPGSRGSTPPTPLPHHDVFSGANSFHDVLSRVDYHISMFAWGRPPQFPPLPVTTQMLYPSTVDDLTTGHAALQQWGLHFIGKAMAPEWVERIDFPSDLIEQQDHMVAWLNRWLQTYDSVFDKHGSNSPRMETAHLKILKAQVLTMLIAAANIKPPTQVSYDSYAPEFEEIIQCVEDVVNAKDTNNHSPAGSPHNHKSPLRPYSPIPGIIHPLNFTARKYRDSVSRRRAIDLLRRAGIEGPFHGVFEARVATRVVEVEEDRKPFKPLLAPHEVLKPSDIPDRNRIYISCLADDESELPHEGRQEFPKVDLQSNNIARPWPVIKFIRRKGLAPTCRNVKDERTTPHVENTAAQAEDDMWDIWEEVADEAWPGNQSTA</sequence>
<evidence type="ECO:0000256" key="4">
    <source>
        <dbReference type="ARBA" id="ARBA00023125"/>
    </source>
</evidence>
<dbReference type="PROSITE" id="PS50048">
    <property type="entry name" value="ZN2_CY6_FUNGAL_2"/>
    <property type="match status" value="1"/>
</dbReference>
<evidence type="ECO:0000256" key="3">
    <source>
        <dbReference type="ARBA" id="ARBA00023015"/>
    </source>
</evidence>
<dbReference type="CDD" id="cd00067">
    <property type="entry name" value="GAL4"/>
    <property type="match status" value="1"/>
</dbReference>
<keyword evidence="2" id="KW-0862">Zinc</keyword>
<evidence type="ECO:0000256" key="6">
    <source>
        <dbReference type="ARBA" id="ARBA00023242"/>
    </source>
</evidence>
<dbReference type="SUPFAM" id="SSF57701">
    <property type="entry name" value="Zn2/Cys6 DNA-binding domain"/>
    <property type="match status" value="1"/>
</dbReference>
<name>A0A438N9E4_EXOME</name>
<keyword evidence="3" id="KW-0805">Transcription regulation</keyword>
<dbReference type="GO" id="GO:0000981">
    <property type="term" value="F:DNA-binding transcription factor activity, RNA polymerase II-specific"/>
    <property type="evidence" value="ECO:0007669"/>
    <property type="project" value="InterPro"/>
</dbReference>
<evidence type="ECO:0000256" key="5">
    <source>
        <dbReference type="ARBA" id="ARBA00023163"/>
    </source>
</evidence>
<feature type="domain" description="Zn(2)-C6 fungal-type" evidence="7">
    <location>
        <begin position="28"/>
        <end position="56"/>
    </location>
</feature>
<dbReference type="Pfam" id="PF00172">
    <property type="entry name" value="Zn_clus"/>
    <property type="match status" value="1"/>
</dbReference>
<dbReference type="InterPro" id="IPR001138">
    <property type="entry name" value="Zn2Cys6_DnaBD"/>
</dbReference>
<evidence type="ECO:0000259" key="7">
    <source>
        <dbReference type="PROSITE" id="PS50048"/>
    </source>
</evidence>
<organism evidence="8 9">
    <name type="scientific">Exophiala mesophila</name>
    <name type="common">Black yeast-like fungus</name>
    <dbReference type="NCBI Taxonomy" id="212818"/>
    <lineage>
        <taxon>Eukaryota</taxon>
        <taxon>Fungi</taxon>
        <taxon>Dikarya</taxon>
        <taxon>Ascomycota</taxon>
        <taxon>Pezizomycotina</taxon>
        <taxon>Eurotiomycetes</taxon>
        <taxon>Chaetothyriomycetidae</taxon>
        <taxon>Chaetothyriales</taxon>
        <taxon>Herpotrichiellaceae</taxon>
        <taxon>Exophiala</taxon>
    </lineage>
</organism>
<dbReference type="Proteomes" id="UP000288859">
    <property type="component" value="Unassembled WGS sequence"/>
</dbReference>
<reference evidence="8 9" key="1">
    <citation type="submission" date="2017-03" db="EMBL/GenBank/DDBJ databases">
        <title>Genomes of endolithic fungi from Antarctica.</title>
        <authorList>
            <person name="Coleine C."/>
            <person name="Masonjones S."/>
            <person name="Stajich J.E."/>
        </authorList>
    </citation>
    <scope>NUCLEOTIDE SEQUENCE [LARGE SCALE GENOMIC DNA]</scope>
    <source>
        <strain evidence="8 9">CCFEE 6314</strain>
    </source>
</reference>
<dbReference type="OrthoDB" id="3145928at2759"/>
<dbReference type="VEuPathDB" id="FungiDB:PV10_07479"/>
<dbReference type="AlphaFoldDB" id="A0A438N9E4"/>
<keyword evidence="1" id="KW-0479">Metal-binding</keyword>
<evidence type="ECO:0000256" key="1">
    <source>
        <dbReference type="ARBA" id="ARBA00022723"/>
    </source>
</evidence>
<dbReference type="SMART" id="SM00066">
    <property type="entry name" value="GAL4"/>
    <property type="match status" value="1"/>
</dbReference>
<dbReference type="PROSITE" id="PS00463">
    <property type="entry name" value="ZN2_CY6_FUNGAL_1"/>
    <property type="match status" value="1"/>
</dbReference>
<dbReference type="PANTHER" id="PTHR36206">
    <property type="entry name" value="ASPERCRYPTIN BIOSYNTHESIS CLUSTER-SPECIFIC TRANSCRIPTION REGULATOR ATNN-RELATED"/>
    <property type="match status" value="1"/>
</dbReference>
<proteinExistence type="predicted"/>
<evidence type="ECO:0000313" key="8">
    <source>
        <dbReference type="EMBL" id="RVX72386.1"/>
    </source>
</evidence>
<keyword evidence="6" id="KW-0539">Nucleus</keyword>
<dbReference type="EMBL" id="NAJM01000012">
    <property type="protein sequence ID" value="RVX72386.1"/>
    <property type="molecule type" value="Genomic_DNA"/>
</dbReference>
<dbReference type="PANTHER" id="PTHR36206:SF13">
    <property type="entry name" value="TRANSCRIPTIONAL REGULATORY PROTEIN MOC3"/>
    <property type="match status" value="1"/>
</dbReference>
<dbReference type="Gene3D" id="4.10.240.10">
    <property type="entry name" value="Zn(2)-C6 fungal-type DNA-binding domain"/>
    <property type="match status" value="1"/>
</dbReference>
<keyword evidence="5" id="KW-0804">Transcription</keyword>
<dbReference type="InterPro" id="IPR036864">
    <property type="entry name" value="Zn2-C6_fun-type_DNA-bd_sf"/>
</dbReference>
<evidence type="ECO:0000256" key="2">
    <source>
        <dbReference type="ARBA" id="ARBA00022833"/>
    </source>
</evidence>
<dbReference type="InterPro" id="IPR052360">
    <property type="entry name" value="Transcr_Regulatory_Proteins"/>
</dbReference>